<organism evidence="1 2">
    <name type="scientific">Callithrix jacchus</name>
    <name type="common">White-tufted-ear marmoset</name>
    <name type="synonym">Simia Jacchus</name>
    <dbReference type="NCBI Taxonomy" id="9483"/>
    <lineage>
        <taxon>Eukaryota</taxon>
        <taxon>Metazoa</taxon>
        <taxon>Chordata</taxon>
        <taxon>Craniata</taxon>
        <taxon>Vertebrata</taxon>
        <taxon>Euteleostomi</taxon>
        <taxon>Mammalia</taxon>
        <taxon>Eutheria</taxon>
        <taxon>Euarchontoglires</taxon>
        <taxon>Primates</taxon>
        <taxon>Haplorrhini</taxon>
        <taxon>Platyrrhini</taxon>
        <taxon>Cebidae</taxon>
        <taxon>Callitrichinae</taxon>
        <taxon>Callithrix</taxon>
        <taxon>Callithrix</taxon>
    </lineage>
</organism>
<name>A0A8I3W6F9_CALJA</name>
<evidence type="ECO:0000313" key="2">
    <source>
        <dbReference type="Proteomes" id="UP000008225"/>
    </source>
</evidence>
<reference evidence="1" key="2">
    <citation type="submission" date="2025-08" db="UniProtKB">
        <authorList>
            <consortium name="Ensembl"/>
        </authorList>
    </citation>
    <scope>IDENTIFICATION</scope>
</reference>
<dbReference type="GeneTree" id="ENSGT01150000286943"/>
<keyword evidence="2" id="KW-1185">Reference proteome</keyword>
<proteinExistence type="predicted"/>
<reference evidence="1 2" key="1">
    <citation type="submission" date="2009-03" db="EMBL/GenBank/DDBJ databases">
        <authorList>
            <person name="Warren W."/>
            <person name="Ye L."/>
            <person name="Minx P."/>
            <person name="Worley K."/>
            <person name="Gibbs R."/>
            <person name="Wilson R.K."/>
        </authorList>
    </citation>
    <scope>NUCLEOTIDE SEQUENCE [LARGE SCALE GENOMIC DNA]</scope>
</reference>
<evidence type="ECO:0000313" key="1">
    <source>
        <dbReference type="Ensembl" id="ENSCJAP00000084403.1"/>
    </source>
</evidence>
<protein>
    <submittedName>
        <fullName evidence="1">Uncharacterized protein</fullName>
    </submittedName>
</protein>
<accession>A0A8I3W6F9</accession>
<sequence>FSHLSFSSSWDDRLAPLCLASPHLFTLSHVFNCVLFLRQSLTLSPRLECNGAISAHCNICLLGSSDSHASASQVAGITGEHHNAWLIFVFLVEMGFHYIAQTGLELLASSNPPTSASR</sequence>
<dbReference type="AlphaFoldDB" id="A0A8I3W6F9"/>
<dbReference type="Ensembl" id="ENSCJAT00000119959.1">
    <property type="protein sequence ID" value="ENSCJAP00000084403.1"/>
    <property type="gene ID" value="ENSCJAG00000084062.1"/>
</dbReference>
<reference evidence="1" key="3">
    <citation type="submission" date="2025-09" db="UniProtKB">
        <authorList>
            <consortium name="Ensembl"/>
        </authorList>
    </citation>
    <scope>IDENTIFICATION</scope>
</reference>
<dbReference type="PANTHER" id="PTHR12138:SF162">
    <property type="entry name" value="CHROMOSOME UNDETERMINED SCAFFOLD_275, WHOLE GENOME SHOTGUN SEQUENCE"/>
    <property type="match status" value="1"/>
</dbReference>
<dbReference type="PANTHER" id="PTHR12138">
    <property type="entry name" value="PRIMATE-EXPANDED PROTEIN FAMILY"/>
    <property type="match status" value="1"/>
</dbReference>
<dbReference type="Proteomes" id="UP000008225">
    <property type="component" value="Chromosome 3"/>
</dbReference>
<dbReference type="PRINTS" id="PR02045">
    <property type="entry name" value="F138DOMAIN"/>
</dbReference>